<keyword evidence="8 13" id="KW-0547">Nucleotide-binding</keyword>
<organism evidence="22 23">
    <name type="scientific">Synchytrium microbalum</name>
    <dbReference type="NCBI Taxonomy" id="1806994"/>
    <lineage>
        <taxon>Eukaryota</taxon>
        <taxon>Fungi</taxon>
        <taxon>Fungi incertae sedis</taxon>
        <taxon>Chytridiomycota</taxon>
        <taxon>Chytridiomycota incertae sedis</taxon>
        <taxon>Chytridiomycetes</taxon>
        <taxon>Synchytriales</taxon>
        <taxon>Synchytriaceae</taxon>
        <taxon>Synchytrium</taxon>
    </lineage>
</organism>
<dbReference type="Pfam" id="PF02786">
    <property type="entry name" value="CPSase_L_D2"/>
    <property type="match status" value="1"/>
</dbReference>
<dbReference type="RefSeq" id="XP_031022223.1">
    <property type="nucleotide sequence ID" value="XM_031171798.1"/>
</dbReference>
<evidence type="ECO:0000259" key="20">
    <source>
        <dbReference type="PROSITE" id="PS50979"/>
    </source>
</evidence>
<dbReference type="Pfam" id="PF02436">
    <property type="entry name" value="PYC_OADA"/>
    <property type="match status" value="1"/>
</dbReference>
<dbReference type="SUPFAM" id="SSF51569">
    <property type="entry name" value="Aldolase"/>
    <property type="match status" value="1"/>
</dbReference>
<dbReference type="InterPro" id="IPR005482">
    <property type="entry name" value="Biotin_COase_C"/>
</dbReference>
<dbReference type="GO" id="GO:0005737">
    <property type="term" value="C:cytoplasm"/>
    <property type="evidence" value="ECO:0007669"/>
    <property type="project" value="TreeGrafter"/>
</dbReference>
<dbReference type="Proteomes" id="UP000319731">
    <property type="component" value="Unassembled WGS sequence"/>
</dbReference>
<evidence type="ECO:0000313" key="23">
    <source>
        <dbReference type="Proteomes" id="UP000319731"/>
    </source>
</evidence>
<evidence type="ECO:0000256" key="1">
    <source>
        <dbReference type="ARBA" id="ARBA00001953"/>
    </source>
</evidence>
<dbReference type="Pfam" id="PF00289">
    <property type="entry name" value="Biotin_carb_N"/>
    <property type="match status" value="1"/>
</dbReference>
<comment type="function">
    <text evidence="2">Pyruvate carboxylase catalyzes a 2-step reaction, involving the ATP-dependent carboxylation of the covalently attached biotin in the first step and the transfer of the carboxyl group to pyruvate in the second.</text>
</comment>
<feature type="binding site" description="via carbamate group" evidence="16">
    <location>
        <position position="741"/>
    </location>
    <ligand>
        <name>Mn(2+)</name>
        <dbReference type="ChEBI" id="CHEBI:29035"/>
    </ligand>
</feature>
<dbReference type="PIRSF" id="PIRSF001594">
    <property type="entry name" value="Pyruv_carbox"/>
    <property type="match status" value="1"/>
</dbReference>
<dbReference type="PROSITE" id="PS00188">
    <property type="entry name" value="BIOTIN"/>
    <property type="match status" value="1"/>
</dbReference>
<keyword evidence="7 16" id="KW-0479">Metal-binding</keyword>
<comment type="catalytic activity">
    <reaction evidence="12 13">
        <text>hydrogencarbonate + pyruvate + ATP = oxaloacetate + ADP + phosphate + H(+)</text>
        <dbReference type="Rhea" id="RHEA:20844"/>
        <dbReference type="ChEBI" id="CHEBI:15361"/>
        <dbReference type="ChEBI" id="CHEBI:15378"/>
        <dbReference type="ChEBI" id="CHEBI:16452"/>
        <dbReference type="ChEBI" id="CHEBI:17544"/>
        <dbReference type="ChEBI" id="CHEBI:30616"/>
        <dbReference type="ChEBI" id="CHEBI:43474"/>
        <dbReference type="ChEBI" id="CHEBI:456216"/>
        <dbReference type="EC" id="6.4.1.1"/>
    </reaction>
</comment>
<dbReference type="SUPFAM" id="SSF56059">
    <property type="entry name" value="Glutathione synthetase ATP-binding domain-like"/>
    <property type="match status" value="1"/>
</dbReference>
<feature type="modified residue" description="N6-carboxylysine" evidence="17">
    <location>
        <position position="741"/>
    </location>
</feature>
<dbReference type="EC" id="6.4.1.1" evidence="4 13"/>
<dbReference type="InterPro" id="IPR005479">
    <property type="entry name" value="CPAse_ATP-bd"/>
</dbReference>
<gene>
    <name evidence="22" type="ORF">SmJEL517_g05872</name>
</gene>
<dbReference type="GO" id="GO:0004736">
    <property type="term" value="F:pyruvate carboxylase activity"/>
    <property type="evidence" value="ECO:0007669"/>
    <property type="project" value="UniProtKB-EC"/>
</dbReference>
<dbReference type="InterPro" id="IPR011054">
    <property type="entry name" value="Rudment_hybrid_motif"/>
</dbReference>
<keyword evidence="23" id="KW-1185">Reference proteome</keyword>
<dbReference type="InterPro" id="IPR005481">
    <property type="entry name" value="BC-like_N"/>
</dbReference>
<keyword evidence="11" id="KW-0511">Multifunctional enzyme</keyword>
<dbReference type="PANTHER" id="PTHR43778">
    <property type="entry name" value="PYRUVATE CARBOXYLASE"/>
    <property type="match status" value="1"/>
</dbReference>
<comment type="caution">
    <text evidence="22">The sequence shown here is derived from an EMBL/GenBank/DDBJ whole genome shotgun (WGS) entry which is preliminary data.</text>
</comment>
<dbReference type="EMBL" id="QEAO01000063">
    <property type="protein sequence ID" value="TPX30589.1"/>
    <property type="molecule type" value="Genomic_DNA"/>
</dbReference>
<dbReference type="CDD" id="cd06850">
    <property type="entry name" value="biotinyl_domain"/>
    <property type="match status" value="1"/>
</dbReference>
<evidence type="ECO:0000256" key="2">
    <source>
        <dbReference type="ARBA" id="ARBA00002380"/>
    </source>
</evidence>
<evidence type="ECO:0000256" key="5">
    <source>
        <dbReference type="ARBA" id="ARBA00022432"/>
    </source>
</evidence>
<dbReference type="InterPro" id="IPR011764">
    <property type="entry name" value="Biotin_carboxylation_dom"/>
</dbReference>
<dbReference type="SUPFAM" id="SSF52440">
    <property type="entry name" value="PreATP-grasp domain"/>
    <property type="match status" value="1"/>
</dbReference>
<dbReference type="InterPro" id="IPR000089">
    <property type="entry name" value="Biotin_lipoyl"/>
</dbReference>
<keyword evidence="5" id="KW-0312">Gluconeogenesis</keyword>
<protein>
    <recommendedName>
        <fullName evidence="4 13">Pyruvate carboxylase</fullName>
        <ecNumber evidence="4 13">6.4.1.1</ecNumber>
    </recommendedName>
</protein>
<evidence type="ECO:0000256" key="16">
    <source>
        <dbReference type="PIRSR" id="PIRSR001594-3"/>
    </source>
</evidence>
<dbReference type="NCBIfam" id="TIGR01235">
    <property type="entry name" value="pyruv_carbox"/>
    <property type="match status" value="1"/>
</dbReference>
<dbReference type="PROSITE" id="PS50975">
    <property type="entry name" value="ATP_GRASP"/>
    <property type="match status" value="1"/>
</dbReference>
<evidence type="ECO:0000259" key="19">
    <source>
        <dbReference type="PROSITE" id="PS50975"/>
    </source>
</evidence>
<dbReference type="CDD" id="cd07937">
    <property type="entry name" value="DRE_TIM_PC_TC_5S"/>
    <property type="match status" value="1"/>
</dbReference>
<dbReference type="InterPro" id="IPR003379">
    <property type="entry name" value="Carboxylase_cons_dom"/>
</dbReference>
<dbReference type="Gene3D" id="2.40.50.100">
    <property type="match status" value="1"/>
</dbReference>
<comment type="function">
    <text evidence="13">Catalyzes a 2-step reaction, involving the ATP-dependent carboxylation of the covalently attached biotin in the first step and the transfer of the carboxyl group to pyruvate in the second.</text>
</comment>
<feature type="domain" description="Lipoyl-binding" evidence="18">
    <location>
        <begin position="1108"/>
        <end position="1183"/>
    </location>
</feature>
<dbReference type="PROSITE" id="PS50979">
    <property type="entry name" value="BC"/>
    <property type="match status" value="1"/>
</dbReference>
<dbReference type="InterPro" id="IPR011761">
    <property type="entry name" value="ATP-grasp"/>
</dbReference>
<name>A0A507BU70_9FUNG</name>
<evidence type="ECO:0000259" key="21">
    <source>
        <dbReference type="PROSITE" id="PS50991"/>
    </source>
</evidence>
<feature type="binding site" evidence="15">
    <location>
        <position position="141"/>
    </location>
    <ligand>
        <name>ATP</name>
        <dbReference type="ChEBI" id="CHEBI:30616"/>
    </ligand>
</feature>
<reference evidence="22 23" key="1">
    <citation type="journal article" date="2019" name="Sci. Rep.">
        <title>Comparative genomics of chytrid fungi reveal insights into the obligate biotrophic and pathogenic lifestyle of Synchytrium endobioticum.</title>
        <authorList>
            <person name="van de Vossenberg B.T.L.H."/>
            <person name="Warris S."/>
            <person name="Nguyen H.D.T."/>
            <person name="van Gent-Pelzer M.P.E."/>
            <person name="Joly D.L."/>
            <person name="van de Geest H.C."/>
            <person name="Bonants P.J.M."/>
            <person name="Smith D.S."/>
            <person name="Levesque C.A."/>
            <person name="van der Lee T.A.J."/>
        </authorList>
    </citation>
    <scope>NUCLEOTIDE SEQUENCE [LARGE SCALE GENOMIC DNA]</scope>
    <source>
        <strain evidence="22 23">JEL517</strain>
    </source>
</reference>
<dbReference type="InterPro" id="IPR001882">
    <property type="entry name" value="Biotin_BS"/>
</dbReference>
<dbReference type="PROSITE" id="PS50991">
    <property type="entry name" value="PYR_CT"/>
    <property type="match status" value="1"/>
</dbReference>
<dbReference type="GO" id="GO:0006094">
    <property type="term" value="P:gluconeogenesis"/>
    <property type="evidence" value="ECO:0007669"/>
    <property type="project" value="UniProtKB-UniPathway"/>
</dbReference>
<feature type="modified residue" description="N6-biotinyllysine" evidence="17">
    <location>
        <position position="1149"/>
    </location>
</feature>
<dbReference type="SUPFAM" id="SSF51246">
    <property type="entry name" value="Rudiment single hybrid motif"/>
    <property type="match status" value="1"/>
</dbReference>
<keyword evidence="10 13" id="KW-0092">Biotin</keyword>
<dbReference type="Gene3D" id="3.10.600.10">
    <property type="entry name" value="pyruvate carboxylase f1077a mutant domain"/>
    <property type="match status" value="1"/>
</dbReference>
<feature type="binding site" evidence="16">
    <location>
        <position position="572"/>
    </location>
    <ligand>
        <name>Mn(2+)</name>
        <dbReference type="ChEBI" id="CHEBI:29035"/>
    </ligand>
</feature>
<dbReference type="PANTHER" id="PTHR43778:SF2">
    <property type="entry name" value="PYRUVATE CARBOXYLASE, MITOCHONDRIAL"/>
    <property type="match status" value="1"/>
</dbReference>
<dbReference type="FunFam" id="3.30.1490.20:FF:000018">
    <property type="entry name" value="Biotin carboxylase"/>
    <property type="match status" value="1"/>
</dbReference>
<feature type="binding site" evidence="15">
    <location>
        <position position="260"/>
    </location>
    <ligand>
        <name>ATP</name>
        <dbReference type="ChEBI" id="CHEBI:30616"/>
    </ligand>
</feature>
<evidence type="ECO:0000256" key="6">
    <source>
        <dbReference type="ARBA" id="ARBA00022598"/>
    </source>
</evidence>
<keyword evidence="22" id="KW-0670">Pyruvate</keyword>
<dbReference type="InterPro" id="IPR016185">
    <property type="entry name" value="PreATP-grasp_dom_sf"/>
</dbReference>
<dbReference type="GeneID" id="42007095"/>
<evidence type="ECO:0000256" key="3">
    <source>
        <dbReference type="ARBA" id="ARBA00004742"/>
    </source>
</evidence>
<dbReference type="Pfam" id="PF00682">
    <property type="entry name" value="HMGL-like"/>
    <property type="match status" value="1"/>
</dbReference>
<dbReference type="SUPFAM" id="SSF51230">
    <property type="entry name" value="Single hybrid motif"/>
    <property type="match status" value="1"/>
</dbReference>
<dbReference type="FunFam" id="2.40.50.100:FF:000003">
    <property type="entry name" value="Acetyl-CoA carboxylase biotin carboxyl carrier protein"/>
    <property type="match status" value="1"/>
</dbReference>
<dbReference type="UniPathway" id="UPA00138"/>
<feature type="binding site" evidence="16">
    <location>
        <position position="773"/>
    </location>
    <ligand>
        <name>Mn(2+)</name>
        <dbReference type="ChEBI" id="CHEBI:29035"/>
    </ligand>
</feature>
<dbReference type="GO" id="GO:0046872">
    <property type="term" value="F:metal ion binding"/>
    <property type="evidence" value="ECO:0007669"/>
    <property type="project" value="UniProtKB-KW"/>
</dbReference>
<dbReference type="SUPFAM" id="SSF89000">
    <property type="entry name" value="post-HMGL domain-like"/>
    <property type="match status" value="1"/>
</dbReference>
<evidence type="ECO:0000313" key="22">
    <source>
        <dbReference type="EMBL" id="TPX30589.1"/>
    </source>
</evidence>
<evidence type="ECO:0000256" key="13">
    <source>
        <dbReference type="PIRNR" id="PIRNR001594"/>
    </source>
</evidence>
<evidence type="ECO:0000256" key="9">
    <source>
        <dbReference type="ARBA" id="ARBA00022840"/>
    </source>
</evidence>
<feature type="domain" description="ATP-grasp" evidence="19">
    <location>
        <begin position="145"/>
        <end position="342"/>
    </location>
</feature>
<feature type="domain" description="Pyruvate carboxyltransferase" evidence="21">
    <location>
        <begin position="563"/>
        <end position="832"/>
    </location>
</feature>
<dbReference type="Pfam" id="PF02785">
    <property type="entry name" value="Biotin_carb_C"/>
    <property type="match status" value="1"/>
</dbReference>
<proteinExistence type="predicted"/>
<dbReference type="GO" id="GO:0005524">
    <property type="term" value="F:ATP binding"/>
    <property type="evidence" value="ECO:0007669"/>
    <property type="project" value="UniProtKB-UniRule"/>
</dbReference>
<dbReference type="FunFam" id="3.30.470.20:FF:000012">
    <property type="entry name" value="Pyruvate carboxylase"/>
    <property type="match status" value="1"/>
</dbReference>
<evidence type="ECO:0000256" key="7">
    <source>
        <dbReference type="ARBA" id="ARBA00022723"/>
    </source>
</evidence>
<dbReference type="NCBIfam" id="NF006761">
    <property type="entry name" value="PRK09282.1"/>
    <property type="match status" value="1"/>
</dbReference>
<dbReference type="InterPro" id="IPR013785">
    <property type="entry name" value="Aldolase_TIM"/>
</dbReference>
<dbReference type="InterPro" id="IPR011053">
    <property type="entry name" value="Single_hybrid_motif"/>
</dbReference>
<feature type="binding site" evidence="16">
    <location>
        <position position="771"/>
    </location>
    <ligand>
        <name>Mn(2+)</name>
        <dbReference type="ChEBI" id="CHEBI:29035"/>
    </ligand>
</feature>
<dbReference type="InterPro" id="IPR000891">
    <property type="entry name" value="PYR_CT"/>
</dbReference>
<feature type="binding site" evidence="15">
    <location>
        <position position="225"/>
    </location>
    <ligand>
        <name>ATP</name>
        <dbReference type="ChEBI" id="CHEBI:30616"/>
    </ligand>
</feature>
<feature type="domain" description="Biotin carboxylation" evidence="20">
    <location>
        <begin position="23"/>
        <end position="476"/>
    </location>
</feature>
<feature type="active site" evidence="14">
    <location>
        <position position="317"/>
    </location>
</feature>
<accession>A0A507BU70</accession>
<evidence type="ECO:0000256" key="10">
    <source>
        <dbReference type="ARBA" id="ARBA00023267"/>
    </source>
</evidence>
<sequence length="1187" mass="129689">MGHSRKSSMLDLLDLDISTGSSDAPRVLIANRGEIAIRVIRGARELGWKTVAIYSHEDRLSMHRYKADESYQIGEVGQFTPVGAYLAIDEILKIAKARNVQVIHPGYGFLAENALFARKVEAAGIAFAGPRPEVIDSCGDKTKARDVAVQCGVPVVPGTEGAVSTVEEGQAFIAKAGLPVIIKASMGGGGRGMRVVRNADDFPHLFRTCQSEALNAFGDGTCFIERLVEKPRHIEVQLLGDAVGNIIHLFERDCSVQRRHQKVVEMAPALGLPDDVRKSILEDAVKIATFVNYRNAGTAEFLVDSQNRHYFIEINPRIQVEHTVTEEICGLDLIGSQLQIAMGATLPQLGLIQSSITCRGYAIQARVTTEDPLRNFQPDTGRIEVYRSAGGPGVRLDGGPGYSGAIITPHYDSLLVKVTCHSADFESARRKMLRALLEFRVRGLKTNIAFVLKLLTHPIFIEGGKIWTTFIDDYKDELLKSGEGRDRGQRLLRYLGETAVNGSKKYFEGQDGTPGVKGTIPIPTLPGLTAINAETPCTEGWKGVLDNQGPEAFCRAIRAHSGALIMDTTWRDAHQSLLATRVRTTDLNHIAPLTSHALKKAFALECWGGATFDVAMRFLYEDPWERLQLLRKSVPNIPFSMLLRGASAVGYTNYPDNVVYEFCRLAKQQGVDIFRIFDSLNYFPNLEVGIDAVKKANGVAEGALSYTGDCANPHKVKYNLDYWMDLVEKLVNAGIHILGIKDMAGLLTPKAATLLVGSIRKKYQDLVIHVHTHDTVGTGVATYIACIEAGADIVDCAVDSMSGMTSQPSMGAIVATYQNTPQDTGISFDAVQTMNQYWVQVRRLYQCFDPKLLSGDSSVLVHQMPGGQYTNLLFQAQSLGLGKEWEEIKKAYVTANLLCGDIVKVTPSSKVVGDFAQFLVQNKLSEEDVISRCEELSLPKSVVEYYQGALGQPPYGYPEPLRTRILTSKRLKPINERPGLSIPPMDLEELKRSLEDEWGEGKISETDVISAALYPQVFKEFRTFLSTFGHLTNLPTYHLLTPLVIGEEFSFELETGKTLIVKLLAIGPVNDATGKRDIYFSVNGEARMVAVSDHKANSAASLTPSRPKADTKDKMQLGAPMAGVVVDVRVKVGSAVNAGDIVVVLSAMKLETSVASATAGVVSEVLVKTGDSLTANDLLIKIEPTKA</sequence>
<evidence type="ECO:0000256" key="4">
    <source>
        <dbReference type="ARBA" id="ARBA00013057"/>
    </source>
</evidence>
<dbReference type="PROSITE" id="PS00867">
    <property type="entry name" value="CPSASE_2"/>
    <property type="match status" value="1"/>
</dbReference>
<evidence type="ECO:0000259" key="18">
    <source>
        <dbReference type="PROSITE" id="PS50968"/>
    </source>
</evidence>
<evidence type="ECO:0000256" key="17">
    <source>
        <dbReference type="PIRSR" id="PIRSR001594-4"/>
    </source>
</evidence>
<dbReference type="STRING" id="1806994.A0A507BU70"/>
<evidence type="ECO:0000256" key="8">
    <source>
        <dbReference type="ARBA" id="ARBA00022741"/>
    </source>
</evidence>
<keyword evidence="6 13" id="KW-0436">Ligase</keyword>
<feature type="binding site" evidence="15">
    <location>
        <position position="644"/>
    </location>
    <ligand>
        <name>substrate</name>
    </ligand>
</feature>
<comment type="pathway">
    <text evidence="3">Carbohydrate biosynthesis; gluconeogenesis.</text>
</comment>
<comment type="cofactor">
    <cofactor evidence="1 13">
        <name>biotin</name>
        <dbReference type="ChEBI" id="CHEBI:57586"/>
    </cofactor>
</comment>
<evidence type="ECO:0000256" key="14">
    <source>
        <dbReference type="PIRSR" id="PIRSR001594-1"/>
    </source>
</evidence>
<dbReference type="AlphaFoldDB" id="A0A507BU70"/>
<evidence type="ECO:0000256" key="15">
    <source>
        <dbReference type="PIRSR" id="PIRSR001594-2"/>
    </source>
</evidence>
<dbReference type="Gene3D" id="3.30.470.20">
    <property type="entry name" value="ATP-grasp fold, B domain"/>
    <property type="match status" value="1"/>
</dbReference>
<dbReference type="InterPro" id="IPR005930">
    <property type="entry name" value="Pyruv_COase"/>
</dbReference>
<dbReference type="Pfam" id="PF00364">
    <property type="entry name" value="Biotin_lipoyl"/>
    <property type="match status" value="1"/>
</dbReference>
<keyword evidence="9 13" id="KW-0067">ATP-binding</keyword>
<dbReference type="InterPro" id="IPR055268">
    <property type="entry name" value="PCB-like"/>
</dbReference>
<dbReference type="Gene3D" id="3.20.20.70">
    <property type="entry name" value="Aldolase class I"/>
    <property type="match status" value="1"/>
</dbReference>
<dbReference type="PROSITE" id="PS50968">
    <property type="entry name" value="BIOTINYL_LIPOYL"/>
    <property type="match status" value="1"/>
</dbReference>
<feature type="binding site" evidence="15">
    <location>
        <position position="906"/>
    </location>
    <ligand>
        <name>substrate</name>
    </ligand>
</feature>
<dbReference type="FunFam" id="3.40.50.20:FF:000010">
    <property type="entry name" value="Propionyl-CoA carboxylase subunit alpha"/>
    <property type="match status" value="1"/>
</dbReference>
<evidence type="ECO:0000256" key="11">
    <source>
        <dbReference type="ARBA" id="ARBA00023268"/>
    </source>
</evidence>
<dbReference type="OrthoDB" id="196847at2759"/>
<dbReference type="FunFam" id="3.20.20.70:FF:000033">
    <property type="entry name" value="Pyruvate carboxylase"/>
    <property type="match status" value="1"/>
</dbReference>
<dbReference type="SMART" id="SM00878">
    <property type="entry name" value="Biotin_carb_C"/>
    <property type="match status" value="1"/>
</dbReference>
<dbReference type="NCBIfam" id="NF009554">
    <property type="entry name" value="PRK12999.1"/>
    <property type="match status" value="1"/>
</dbReference>
<evidence type="ECO:0000256" key="12">
    <source>
        <dbReference type="ARBA" id="ARBA00049382"/>
    </source>
</evidence>